<accession>A0A2T7PJD5</accession>
<gene>
    <name evidence="2" type="ORF">C0Q70_04802</name>
</gene>
<organism evidence="2 3">
    <name type="scientific">Pomacea canaliculata</name>
    <name type="common">Golden apple snail</name>
    <dbReference type="NCBI Taxonomy" id="400727"/>
    <lineage>
        <taxon>Eukaryota</taxon>
        <taxon>Metazoa</taxon>
        <taxon>Spiralia</taxon>
        <taxon>Lophotrochozoa</taxon>
        <taxon>Mollusca</taxon>
        <taxon>Gastropoda</taxon>
        <taxon>Caenogastropoda</taxon>
        <taxon>Architaenioglossa</taxon>
        <taxon>Ampullarioidea</taxon>
        <taxon>Ampullariidae</taxon>
        <taxon>Pomacea</taxon>
    </lineage>
</organism>
<dbReference type="Proteomes" id="UP000245119">
    <property type="component" value="Linkage Group LG3"/>
</dbReference>
<keyword evidence="3" id="KW-1185">Reference proteome</keyword>
<proteinExistence type="predicted"/>
<feature type="compositionally biased region" description="Basic residues" evidence="1">
    <location>
        <begin position="239"/>
        <end position="252"/>
    </location>
</feature>
<comment type="caution">
    <text evidence="2">The sequence shown here is derived from an EMBL/GenBank/DDBJ whole genome shotgun (WGS) entry which is preliminary data.</text>
</comment>
<dbReference type="EMBL" id="PZQS01000003">
    <property type="protein sequence ID" value="PVD33545.1"/>
    <property type="molecule type" value="Genomic_DNA"/>
</dbReference>
<evidence type="ECO:0000256" key="1">
    <source>
        <dbReference type="SAM" id="MobiDB-lite"/>
    </source>
</evidence>
<protein>
    <submittedName>
        <fullName evidence="2">Uncharacterized protein</fullName>
    </submittedName>
</protein>
<feature type="region of interest" description="Disordered" evidence="1">
    <location>
        <begin position="228"/>
        <end position="252"/>
    </location>
</feature>
<dbReference type="AlphaFoldDB" id="A0A2T7PJD5"/>
<evidence type="ECO:0000313" key="2">
    <source>
        <dbReference type="EMBL" id="PVD33545.1"/>
    </source>
</evidence>
<reference evidence="2 3" key="1">
    <citation type="submission" date="2018-04" db="EMBL/GenBank/DDBJ databases">
        <title>The genome of golden apple snail Pomacea canaliculata provides insight into stress tolerance and invasive adaptation.</title>
        <authorList>
            <person name="Liu C."/>
            <person name="Liu B."/>
            <person name="Ren Y."/>
            <person name="Zhang Y."/>
            <person name="Wang H."/>
            <person name="Li S."/>
            <person name="Jiang F."/>
            <person name="Yin L."/>
            <person name="Zhang G."/>
            <person name="Qian W."/>
            <person name="Fan W."/>
        </authorList>
    </citation>
    <scope>NUCLEOTIDE SEQUENCE [LARGE SCALE GENOMIC DNA]</scope>
    <source>
        <strain evidence="2">SZHN2017</strain>
        <tissue evidence="2">Muscle</tissue>
    </source>
</reference>
<name>A0A2T7PJD5_POMCA</name>
<dbReference type="OrthoDB" id="10643521at2759"/>
<sequence>MQVVPDTTGKEFFLPSTPDLDPFPLFDILEVVATRAGKGQASQANLTLTTTSGDVVLALTIPTNQTAHISLQNLGRGNGDGNTVEVSVHGHLSNGSDIITMIPLDDLGTAYLVSDLRVFDCAETSVIVFSTVVNTTVKVVYYSSSEAFNATAPTSQREYTLPNSPRQTAPATMLELLLLMVVVVGRTRVMSAAWLTPSTSATQAESTTAAPLQLQTVQARPFLQAAKPWAFPPTAPPRPQRRLQRRCRRSHL</sequence>
<evidence type="ECO:0000313" key="3">
    <source>
        <dbReference type="Proteomes" id="UP000245119"/>
    </source>
</evidence>